<dbReference type="Proteomes" id="UP000244924">
    <property type="component" value="Unassembled WGS sequence"/>
</dbReference>
<reference evidence="1 2" key="1">
    <citation type="submission" date="2018-03" db="EMBL/GenBank/DDBJ databases">
        <authorList>
            <person name="Keele B.F."/>
        </authorList>
    </citation>
    <scope>NUCLEOTIDE SEQUENCE [LARGE SCALE GENOMIC DNA]</scope>
    <source>
        <strain evidence="1 2">CECT 8626</strain>
    </source>
</reference>
<accession>A0A2R8BKE3</accession>
<organism evidence="1 2">
    <name type="scientific">Albidovulum aquaemixtae</name>
    <dbReference type="NCBI Taxonomy" id="1542388"/>
    <lineage>
        <taxon>Bacteria</taxon>
        <taxon>Pseudomonadati</taxon>
        <taxon>Pseudomonadota</taxon>
        <taxon>Alphaproteobacteria</taxon>
        <taxon>Rhodobacterales</taxon>
        <taxon>Paracoccaceae</taxon>
        <taxon>Albidovulum</taxon>
    </lineage>
</organism>
<sequence length="53" mass="5826">MTRLTSSIRTAAGGWLATVNPPPRQLLSLAAERQAIPTMKKRSVPNPFAPRLR</sequence>
<gene>
    <name evidence="1" type="ORF">DEA8626_02938</name>
</gene>
<keyword evidence="2" id="KW-1185">Reference proteome</keyword>
<dbReference type="EMBL" id="OMOQ01000002">
    <property type="protein sequence ID" value="SPH23867.1"/>
    <property type="molecule type" value="Genomic_DNA"/>
</dbReference>
<dbReference type="RefSeq" id="WP_181366453.1">
    <property type="nucleotide sequence ID" value="NZ_OMOQ01000002.1"/>
</dbReference>
<evidence type="ECO:0000313" key="1">
    <source>
        <dbReference type="EMBL" id="SPH23867.1"/>
    </source>
</evidence>
<name>A0A2R8BKE3_9RHOB</name>
<protein>
    <submittedName>
        <fullName evidence="1">Uncharacterized protein</fullName>
    </submittedName>
</protein>
<proteinExistence type="predicted"/>
<dbReference type="AlphaFoldDB" id="A0A2R8BKE3"/>
<evidence type="ECO:0000313" key="2">
    <source>
        <dbReference type="Proteomes" id="UP000244924"/>
    </source>
</evidence>